<evidence type="ECO:0000313" key="2">
    <source>
        <dbReference type="Proteomes" id="UP001291623"/>
    </source>
</evidence>
<gene>
    <name evidence="1" type="ORF">RND71_041267</name>
</gene>
<sequence>MRKGSRKMWWMVPSCTSRSKNFKTQPIVDIEEILKMKLETIKEEPEFCEENGKLTKTNRSNTMSKKLVKKIQLKAKKGHIFSPKFSLKECYVLFMTGLATKGALNGLPRY</sequence>
<reference evidence="1" key="1">
    <citation type="submission" date="2023-12" db="EMBL/GenBank/DDBJ databases">
        <title>Genome assembly of Anisodus tanguticus.</title>
        <authorList>
            <person name="Wang Y.-J."/>
        </authorList>
    </citation>
    <scope>NUCLEOTIDE SEQUENCE</scope>
    <source>
        <strain evidence="1">KB-2021</strain>
        <tissue evidence="1">Leaf</tissue>
    </source>
</reference>
<dbReference type="AlphaFoldDB" id="A0AAE1UWJ4"/>
<dbReference type="EMBL" id="JAVYJV010000023">
    <property type="protein sequence ID" value="KAK4339805.1"/>
    <property type="molecule type" value="Genomic_DNA"/>
</dbReference>
<accession>A0AAE1UWJ4</accession>
<protein>
    <submittedName>
        <fullName evidence="1">Uncharacterized protein</fullName>
    </submittedName>
</protein>
<keyword evidence="2" id="KW-1185">Reference proteome</keyword>
<evidence type="ECO:0000313" key="1">
    <source>
        <dbReference type="EMBL" id="KAK4339805.1"/>
    </source>
</evidence>
<name>A0AAE1UWJ4_9SOLA</name>
<dbReference type="Proteomes" id="UP001291623">
    <property type="component" value="Unassembled WGS sequence"/>
</dbReference>
<comment type="caution">
    <text evidence="1">The sequence shown here is derived from an EMBL/GenBank/DDBJ whole genome shotgun (WGS) entry which is preliminary data.</text>
</comment>
<organism evidence="1 2">
    <name type="scientific">Anisodus tanguticus</name>
    <dbReference type="NCBI Taxonomy" id="243964"/>
    <lineage>
        <taxon>Eukaryota</taxon>
        <taxon>Viridiplantae</taxon>
        <taxon>Streptophyta</taxon>
        <taxon>Embryophyta</taxon>
        <taxon>Tracheophyta</taxon>
        <taxon>Spermatophyta</taxon>
        <taxon>Magnoliopsida</taxon>
        <taxon>eudicotyledons</taxon>
        <taxon>Gunneridae</taxon>
        <taxon>Pentapetalae</taxon>
        <taxon>asterids</taxon>
        <taxon>lamiids</taxon>
        <taxon>Solanales</taxon>
        <taxon>Solanaceae</taxon>
        <taxon>Solanoideae</taxon>
        <taxon>Hyoscyameae</taxon>
        <taxon>Anisodus</taxon>
    </lineage>
</organism>
<proteinExistence type="predicted"/>